<dbReference type="EMBL" id="CAJNOM010000648">
    <property type="protein sequence ID" value="CAF1531986.1"/>
    <property type="molecule type" value="Genomic_DNA"/>
</dbReference>
<proteinExistence type="predicted"/>
<dbReference type="Proteomes" id="UP000663832">
    <property type="component" value="Unassembled WGS sequence"/>
</dbReference>
<dbReference type="PANTHER" id="PTHR45153">
    <property type="entry name" value="TETRATRICOPEPTIDE REPEAT PROTEIN 16"/>
    <property type="match status" value="1"/>
</dbReference>
<dbReference type="PANTHER" id="PTHR45153:SF1">
    <property type="entry name" value="TETRATRICOPEPTIDE REPEAT PROTEIN 16"/>
    <property type="match status" value="1"/>
</dbReference>
<comment type="caution">
    <text evidence="1">The sequence shown here is derived from an EMBL/GenBank/DDBJ whole genome shotgun (WGS) entry which is preliminary data.</text>
</comment>
<evidence type="ECO:0000313" key="2">
    <source>
        <dbReference type="Proteomes" id="UP000663832"/>
    </source>
</evidence>
<name>A0A815VSM2_9BILA</name>
<accession>A0A815VSM2</accession>
<dbReference type="Gene3D" id="1.25.40.10">
    <property type="entry name" value="Tetratricopeptide repeat domain"/>
    <property type="match status" value="1"/>
</dbReference>
<evidence type="ECO:0000313" key="1">
    <source>
        <dbReference type="EMBL" id="CAF1531986.1"/>
    </source>
</evidence>
<keyword evidence="2" id="KW-1185">Reference proteome</keyword>
<organism evidence="1 2">
    <name type="scientific">Adineta steineri</name>
    <dbReference type="NCBI Taxonomy" id="433720"/>
    <lineage>
        <taxon>Eukaryota</taxon>
        <taxon>Metazoa</taxon>
        <taxon>Spiralia</taxon>
        <taxon>Gnathifera</taxon>
        <taxon>Rotifera</taxon>
        <taxon>Eurotatoria</taxon>
        <taxon>Bdelloidea</taxon>
        <taxon>Adinetida</taxon>
        <taxon>Adinetidae</taxon>
        <taxon>Adineta</taxon>
    </lineage>
</organism>
<dbReference type="OrthoDB" id="1926212at2759"/>
<reference evidence="1" key="1">
    <citation type="submission" date="2021-02" db="EMBL/GenBank/DDBJ databases">
        <authorList>
            <person name="Nowell W R."/>
        </authorList>
    </citation>
    <scope>NUCLEOTIDE SEQUENCE</scope>
</reference>
<sequence length="294" mass="33464">MVDKYDISRNPSDLPKSLGILSVRAGASRQHFLSFDDKSSEQENAQQHLTANTWPESISGEKKKEIGDVFSTEIDEEVYERYTIEAFLPGSWSKGAGLRDALKDVTDSHCSEFCDKAVVILEKRTNYELALIYINKCILLKPFHITFYEIRSEIYLNLCDFQSSISSLQKGISYKQATTNNQKSINEQQEQQQQQVVPISSSPVTKDEKLTNDKIAFLRYISGVTLYDQKLYIDALSIIANGSDVFSTFPFQIYSTLCLTALNKMDEATVLITQMIEEYPQNADLLIIHILFYL</sequence>
<dbReference type="SUPFAM" id="SSF48452">
    <property type="entry name" value="TPR-like"/>
    <property type="match status" value="1"/>
</dbReference>
<protein>
    <submittedName>
        <fullName evidence="1">Uncharacterized protein</fullName>
    </submittedName>
</protein>
<dbReference type="AlphaFoldDB" id="A0A815VSM2"/>
<gene>
    <name evidence="1" type="ORF">QVE165_LOCUS45602</name>
</gene>
<dbReference type="InterPro" id="IPR011990">
    <property type="entry name" value="TPR-like_helical_dom_sf"/>
</dbReference>